<gene>
    <name evidence="10" type="ORF">JCR33_00460</name>
</gene>
<keyword evidence="2" id="KW-0997">Cell inner membrane</keyword>
<protein>
    <submittedName>
        <fullName evidence="10">HAMP domain-containing protein</fullName>
    </submittedName>
</protein>
<dbReference type="GO" id="GO:0005886">
    <property type="term" value="C:plasma membrane"/>
    <property type="evidence" value="ECO:0007669"/>
    <property type="project" value="UniProtKB-SubCell"/>
</dbReference>
<feature type="transmembrane region" description="Helical" evidence="6">
    <location>
        <begin position="12"/>
        <end position="32"/>
    </location>
</feature>
<dbReference type="PANTHER" id="PTHR32089">
    <property type="entry name" value="METHYL-ACCEPTING CHEMOTAXIS PROTEIN MCPB"/>
    <property type="match status" value="1"/>
</dbReference>
<evidence type="ECO:0000256" key="6">
    <source>
        <dbReference type="SAM" id="Phobius"/>
    </source>
</evidence>
<evidence type="ECO:0000259" key="8">
    <source>
        <dbReference type="PROSITE" id="PS50192"/>
    </source>
</evidence>
<keyword evidence="11" id="KW-1185">Reference proteome</keyword>
<dbReference type="Proteomes" id="UP000609531">
    <property type="component" value="Unassembled WGS sequence"/>
</dbReference>
<dbReference type="InterPro" id="IPR004090">
    <property type="entry name" value="Chemotax_Me-accpt_rcpt"/>
</dbReference>
<name>A0A934IK58_9HYPH</name>
<evidence type="ECO:0000259" key="9">
    <source>
        <dbReference type="PROSITE" id="PS50885"/>
    </source>
</evidence>
<dbReference type="GO" id="GO:0007165">
    <property type="term" value="P:signal transduction"/>
    <property type="evidence" value="ECO:0007669"/>
    <property type="project" value="UniProtKB-KW"/>
</dbReference>
<dbReference type="Gene3D" id="6.10.340.10">
    <property type="match status" value="1"/>
</dbReference>
<dbReference type="SUPFAM" id="SSF58104">
    <property type="entry name" value="Methyl-accepting chemotaxis protein (MCP) signaling domain"/>
    <property type="match status" value="1"/>
</dbReference>
<reference evidence="10" key="1">
    <citation type="submission" date="2020-12" db="EMBL/GenBank/DDBJ databases">
        <title>Bacterial taxonomy.</title>
        <authorList>
            <person name="Pan X."/>
        </authorList>
    </citation>
    <scope>NUCLEOTIDE SEQUENCE</scope>
    <source>
        <strain evidence="10">B2012</strain>
    </source>
</reference>
<comment type="subcellular location">
    <subcellularLocation>
        <location evidence="1">Cell inner membrane</location>
        <topology evidence="1">Multi-pass membrane protein</topology>
    </subcellularLocation>
</comment>
<evidence type="ECO:0000256" key="5">
    <source>
        <dbReference type="PROSITE-ProRule" id="PRU00284"/>
    </source>
</evidence>
<dbReference type="GO" id="GO:0004888">
    <property type="term" value="F:transmembrane signaling receptor activity"/>
    <property type="evidence" value="ECO:0007669"/>
    <property type="project" value="InterPro"/>
</dbReference>
<dbReference type="SMART" id="SM00283">
    <property type="entry name" value="MA"/>
    <property type="match status" value="1"/>
</dbReference>
<dbReference type="InterPro" id="IPR000727">
    <property type="entry name" value="T_SNARE_dom"/>
</dbReference>
<dbReference type="RefSeq" id="WP_198880041.1">
    <property type="nucleotide sequence ID" value="NZ_JAEKJA010000001.1"/>
</dbReference>
<evidence type="ECO:0000256" key="4">
    <source>
        <dbReference type="ARBA" id="ARBA00029447"/>
    </source>
</evidence>
<keyword evidence="2" id="KW-1003">Cell membrane</keyword>
<dbReference type="EMBL" id="JAEKJA010000001">
    <property type="protein sequence ID" value="MBJ3774140.1"/>
    <property type="molecule type" value="Genomic_DNA"/>
</dbReference>
<dbReference type="Pfam" id="PF00672">
    <property type="entry name" value="HAMP"/>
    <property type="match status" value="1"/>
</dbReference>
<comment type="caution">
    <text evidence="10">The sequence shown here is derived from an EMBL/GenBank/DDBJ whole genome shotgun (WGS) entry which is preliminary data.</text>
</comment>
<evidence type="ECO:0000259" key="7">
    <source>
        <dbReference type="PROSITE" id="PS50111"/>
    </source>
</evidence>
<keyword evidence="6" id="KW-1133">Transmembrane helix</keyword>
<feature type="domain" description="Methyl-accepting transducer" evidence="7">
    <location>
        <begin position="399"/>
        <end position="614"/>
    </location>
</feature>
<organism evidence="10 11">
    <name type="scientific">Acuticoccus mangrovi</name>
    <dbReference type="NCBI Taxonomy" id="2796142"/>
    <lineage>
        <taxon>Bacteria</taxon>
        <taxon>Pseudomonadati</taxon>
        <taxon>Pseudomonadota</taxon>
        <taxon>Alphaproteobacteria</taxon>
        <taxon>Hyphomicrobiales</taxon>
        <taxon>Amorphaceae</taxon>
        <taxon>Acuticoccus</taxon>
    </lineage>
</organism>
<evidence type="ECO:0000256" key="1">
    <source>
        <dbReference type="ARBA" id="ARBA00004429"/>
    </source>
</evidence>
<dbReference type="PROSITE" id="PS50885">
    <property type="entry name" value="HAMP"/>
    <property type="match status" value="1"/>
</dbReference>
<evidence type="ECO:0000256" key="2">
    <source>
        <dbReference type="ARBA" id="ARBA00022519"/>
    </source>
</evidence>
<dbReference type="PANTHER" id="PTHR32089:SF112">
    <property type="entry name" value="LYSOZYME-LIKE PROTEIN-RELATED"/>
    <property type="match status" value="1"/>
</dbReference>
<dbReference type="InterPro" id="IPR003660">
    <property type="entry name" value="HAMP_dom"/>
</dbReference>
<dbReference type="CDD" id="cd06225">
    <property type="entry name" value="HAMP"/>
    <property type="match status" value="1"/>
</dbReference>
<feature type="transmembrane region" description="Helical" evidence="6">
    <location>
        <begin position="279"/>
        <end position="299"/>
    </location>
</feature>
<keyword evidence="6" id="KW-0812">Transmembrane</keyword>
<proteinExistence type="inferred from homology"/>
<dbReference type="PROSITE" id="PS50192">
    <property type="entry name" value="T_SNARE"/>
    <property type="match status" value="1"/>
</dbReference>
<dbReference type="SMART" id="SM01358">
    <property type="entry name" value="HBM"/>
    <property type="match status" value="1"/>
</dbReference>
<accession>A0A934IK58</accession>
<keyword evidence="3 5" id="KW-0807">Transducer</keyword>
<dbReference type="Pfam" id="PF00015">
    <property type="entry name" value="MCPsignal"/>
    <property type="match status" value="1"/>
</dbReference>
<keyword evidence="6" id="KW-0472">Membrane</keyword>
<feature type="domain" description="T-SNARE coiled-coil homology" evidence="8">
    <location>
        <begin position="544"/>
        <end position="606"/>
    </location>
</feature>
<comment type="similarity">
    <text evidence="4">Belongs to the methyl-accepting chemotaxis (MCP) protein family.</text>
</comment>
<dbReference type="PROSITE" id="PS50111">
    <property type="entry name" value="CHEMOTAXIS_TRANSDUC_2"/>
    <property type="match status" value="1"/>
</dbReference>
<dbReference type="SMART" id="SM00304">
    <property type="entry name" value="HAMP"/>
    <property type="match status" value="2"/>
</dbReference>
<evidence type="ECO:0000256" key="3">
    <source>
        <dbReference type="ARBA" id="ARBA00023224"/>
    </source>
</evidence>
<dbReference type="InterPro" id="IPR032255">
    <property type="entry name" value="HBM"/>
</dbReference>
<evidence type="ECO:0000313" key="10">
    <source>
        <dbReference type="EMBL" id="MBJ3774140.1"/>
    </source>
</evidence>
<dbReference type="AlphaFoldDB" id="A0A934IK58"/>
<evidence type="ECO:0000313" key="11">
    <source>
        <dbReference type="Proteomes" id="UP000609531"/>
    </source>
</evidence>
<dbReference type="InterPro" id="IPR004089">
    <property type="entry name" value="MCPsignal_dom"/>
</dbReference>
<sequence length="648" mass="69152">MLAQLRIGTKVMLIALVAFVGFAIMLAVMVFTDAMQDRVRAKREAAIEDRALAQAISDDFLHARRDEKDFLLLKNIDYVEKHAALAERINQRIDALAARAGTDTARLGELSRAFDLYKARFADVVSDTVAMGLDPEDGLLGRLRQAVHTVEQALKAHDLPRLSVSMLMMRRHEKDFLARKDPKYVKRLNDERDAFETLLRASPIAAEDADRLAALSRSYAAAFNELATLQQGLSAKLETLNEAYAATEPILADIVRASEAREAEARAELTTIDGQSSKILFASVLLIAVGTTGIAFLVGRKIARPITHLAEAMTRLSTGDRTATVTVVGRDEVADMGRAFQIFRANLAEAEAHALEEREAERQRSARAEAIASMTRVFGDNAAVIVGAVSNAASGMQHTAQSMADAAEDATEQTSAVSTASSITSANVQTVASATEELSASIEEITRQITETSRISQEAVERARHSGRLVTTLSESAEKIGAVVSLISDIASRTNLLALNATIEAARAGDAGKGFAVVAAEVKQLADKTAKATEEISVQIADIQGATGETVGTIDEVSGVIDRIAKVVATISAAVDQQGSATREIARSIQDVAVRTEEAVSGITSVSQISANTGMAAGQLLEAANDLARQATTMHDEVDGFLTRLNAA</sequence>
<dbReference type="GO" id="GO:0006935">
    <property type="term" value="P:chemotaxis"/>
    <property type="evidence" value="ECO:0007669"/>
    <property type="project" value="InterPro"/>
</dbReference>
<feature type="domain" description="HAMP" evidence="9">
    <location>
        <begin position="300"/>
        <end position="352"/>
    </location>
</feature>
<dbReference type="Gene3D" id="1.10.287.950">
    <property type="entry name" value="Methyl-accepting chemotaxis protein"/>
    <property type="match status" value="1"/>
</dbReference>
<dbReference type="PRINTS" id="PR00260">
    <property type="entry name" value="CHEMTRNSDUCR"/>
</dbReference>